<dbReference type="InterPro" id="IPR003593">
    <property type="entry name" value="AAA+_ATPase"/>
</dbReference>
<evidence type="ECO:0000256" key="52">
    <source>
        <dbReference type="ARBA" id="ARBA00023247"/>
    </source>
</evidence>
<keyword evidence="35 67" id="KW-1193">Eukaryotic host translation shutoff by virus</keyword>
<dbReference type="InterPro" id="IPR029053">
    <property type="entry name" value="Viral_coat"/>
</dbReference>
<evidence type="ECO:0000256" key="2">
    <source>
        <dbReference type="ARBA" id="ARBA00004147"/>
    </source>
</evidence>
<keyword evidence="9 67" id="KW-0813">Transport</keyword>
<dbReference type="GO" id="GO:0006260">
    <property type="term" value="P:DNA replication"/>
    <property type="evidence" value="ECO:0007669"/>
    <property type="project" value="UniProtKB-KW"/>
</dbReference>
<dbReference type="GO" id="GO:0003724">
    <property type="term" value="F:RNA helicase activity"/>
    <property type="evidence" value="ECO:0007669"/>
    <property type="project" value="InterPro"/>
</dbReference>
<dbReference type="FunFam" id="2.60.120.20:FF:000003">
    <property type="entry name" value="Genome polyprotein"/>
    <property type="match status" value="1"/>
</dbReference>
<dbReference type="InterPro" id="IPR059138">
    <property type="entry name" value="Pico_VP1"/>
</dbReference>
<dbReference type="GO" id="GO:0006351">
    <property type="term" value="P:DNA-templated transcription"/>
    <property type="evidence" value="ECO:0007669"/>
    <property type="project" value="InterPro"/>
</dbReference>
<dbReference type="FunFam" id="4.10.880.10:FF:000001">
    <property type="entry name" value="Genome polyprotein"/>
    <property type="match status" value="1"/>
</dbReference>
<keyword evidence="38 67" id="KW-0067">ATP-binding</keyword>
<evidence type="ECO:0000256" key="8">
    <source>
        <dbReference type="ARBA" id="ARBA00011647"/>
    </source>
</evidence>
<dbReference type="InterPro" id="IPR000199">
    <property type="entry name" value="Peptidase_C3A/C3B_picornavir"/>
</dbReference>
<dbReference type="SUPFAM" id="SSF50494">
    <property type="entry name" value="Trypsin-like serine proteases"/>
    <property type="match status" value="2"/>
</dbReference>
<comment type="function">
    <text evidence="67">Protein 2C: Induces and associates with structural rearrangements of intracellular membranes. Displays RNA-binding, nucleotide binding and NTPase activities. May play a role in virion morphogenesis and viral RNA encapsidation by interacting with the capsid protein VP3.</text>
</comment>
<dbReference type="GO" id="GO:0039618">
    <property type="term" value="C:T=pseudo3 icosahedral viral capsid"/>
    <property type="evidence" value="ECO:0007669"/>
    <property type="project" value="UniProtKB-KW"/>
</dbReference>
<dbReference type="GO" id="GO:0042025">
    <property type="term" value="C:host cell nucleus"/>
    <property type="evidence" value="ECO:0007669"/>
    <property type="project" value="UniProtKB-SubCell"/>
</dbReference>
<keyword evidence="10 67" id="KW-1113">Inhibition of host RLR pathway by virus</keyword>
<evidence type="ECO:0000256" key="67">
    <source>
        <dbReference type="RuleBase" id="RU364118"/>
    </source>
</evidence>
<comment type="subunit">
    <text evidence="62">Interacts with capsid protein VP0 and capsid protein VP1 to form heterotrimeric protomers. Five protomers subsequently associate to form pentamers which serve as building blocks for the capsid. Interacts with capsid protein VP4 in the mature capsid. Interacts with protein 2C; this interaction may be important for virion morphogenesis.</text>
</comment>
<comment type="function">
    <text evidence="65">Acts as a primer for viral RNA replication and remains covalently bound to viral genomic RNA. VPg is uridylylated prior to priming replication into VPg-pUpU. The oriI viral genomic sequence may act as a template for this. The VPg-pUpU is then used as primer on the genomic RNA poly(A) by the RNA-dependent RNA polymerase to replicate the viral genome. During genome replication, the VPg-RNA linkage is removed by the host TDP2, thereby accelerating replication. During the late stage of the replication cycle, host TDP2 is excluded from sites of viral RNA synthesis and encapsidation, allowing for the generation of progeny virions.</text>
</comment>
<dbReference type="GO" id="GO:0006508">
    <property type="term" value="P:proteolysis"/>
    <property type="evidence" value="ECO:0007669"/>
    <property type="project" value="UniProtKB-KW"/>
</dbReference>
<keyword evidence="52 67" id="KW-1262">Eukaryotic host gene expression shutoff by virus</keyword>
<evidence type="ECO:0000256" key="1">
    <source>
        <dbReference type="ARBA" id="ARBA00001946"/>
    </source>
</evidence>
<dbReference type="EC" id="3.6.1.15" evidence="67"/>
<keyword evidence="16 67" id="KW-0167">Capsid protein</keyword>
<evidence type="ECO:0000256" key="41">
    <source>
        <dbReference type="ARBA" id="ARBA00022870"/>
    </source>
</evidence>
<evidence type="ECO:0000256" key="3">
    <source>
        <dbReference type="ARBA" id="ARBA00004295"/>
    </source>
</evidence>
<comment type="function">
    <text evidence="67">Capsid protein VP1: Forms an icosahedral capsid of pseudo T=3 symmetry with capsid proteins VP2 and VP3. The capsid is 300 Angstroms in diameter, composed of 60 copies of each capsid protein and enclosing the viral positive strand RNA genome. Capsid protein VP1 mainly forms the vertices of the capsid. Capsid protein VP1 interacts with host cell receptor to provide virion attachment to target host cells. This attachment induces virion internalization. Tyrosine kinases are probably involved in the entry process. After binding to its receptor, the capsid undergoes conformational changes. Capsid protein VP1 N-terminus (that contains an amphipathic alpha-helix) and capsid protein VP4 are externalized. Together, they shape a pore in the host membrane through which viral genome is translocated to host cell cytoplasm. After genome has been released, the channel shrinks.</text>
</comment>
<evidence type="ECO:0000256" key="22">
    <source>
        <dbReference type="ARBA" id="ARBA00022679"/>
    </source>
</evidence>
<keyword evidence="41 67" id="KW-1043">Host membrane</keyword>
<dbReference type="InterPro" id="IPR027417">
    <property type="entry name" value="P-loop_NTPase"/>
</dbReference>
<evidence type="ECO:0000256" key="5">
    <source>
        <dbReference type="ARBA" id="ARBA00008303"/>
    </source>
</evidence>
<evidence type="ECO:0000256" key="30">
    <source>
        <dbReference type="ARBA" id="ARBA00022771"/>
    </source>
</evidence>
<dbReference type="GO" id="GO:0003968">
    <property type="term" value="F:RNA-directed RNA polymerase activity"/>
    <property type="evidence" value="ECO:0007669"/>
    <property type="project" value="UniProtKB-KW"/>
</dbReference>
<keyword evidence="28 67" id="KW-0677">Repeat</keyword>
<dbReference type="Pfam" id="PF00073">
    <property type="entry name" value="Rhv"/>
    <property type="match status" value="2"/>
</dbReference>
<dbReference type="GO" id="GO:0003723">
    <property type="term" value="F:RNA binding"/>
    <property type="evidence" value="ECO:0007669"/>
    <property type="project" value="UniProtKB-KW"/>
</dbReference>
<dbReference type="PROSITE" id="PS50507">
    <property type="entry name" value="RDRP_SSRNA_POS"/>
    <property type="match status" value="1"/>
</dbReference>
<dbReference type="GO" id="GO:0005198">
    <property type="term" value="F:structural molecule activity"/>
    <property type="evidence" value="ECO:0007669"/>
    <property type="project" value="InterPro"/>
</dbReference>
<dbReference type="Pfam" id="PF00548">
    <property type="entry name" value="Peptidase_C3"/>
    <property type="match status" value="1"/>
</dbReference>
<comment type="function">
    <text evidence="67">Protein 3CD: Involved in the viral replication complex and viral polypeptide maturation. It exhibits protease activity with a specificity and catalytic efficiency that is different from protease 3C. Protein 3CD lacks polymerase activity. Protein 3CD binds to the 5'UTR of the viral genome.</text>
</comment>
<dbReference type="InterPro" id="IPR001205">
    <property type="entry name" value="RNA-dir_pol_C"/>
</dbReference>
<keyword evidence="12 67" id="KW-1036">Host cytoplasmic vesicle</keyword>
<comment type="subunit">
    <text evidence="6">Interacts with RNA-directed RNA polymerase.</text>
</comment>
<keyword evidence="53 67" id="KW-1172">Pore-mediated penetration of viral genome into host cell</keyword>
<evidence type="ECO:0000256" key="10">
    <source>
        <dbReference type="ARBA" id="ARBA00022482"/>
    </source>
</evidence>
<comment type="function">
    <text evidence="67">Protease 2A: Cysteine protease that cleaves viral polyprotein and specific host proteins.</text>
</comment>
<comment type="function">
    <text evidence="67">Capsid protein VP4: Lies on the inner surface of the capsid shell. After binding to the host receptor, the capsid undergoes conformational changes. Capsid protein VP4 is released, Capsid protein VP1 N-terminus is externalized, and together, they shape a pore in the host membrane through which the viral genome is translocated into the host cell cytoplasm.</text>
</comment>
<evidence type="ECO:0000256" key="7">
    <source>
        <dbReference type="ARBA" id="ARBA00011474"/>
    </source>
</evidence>
<keyword evidence="55 67" id="KW-0899">Viral immunoevasion</keyword>
<evidence type="ECO:0000256" key="65">
    <source>
        <dbReference type="ARBA" id="ARBA00054285"/>
    </source>
</evidence>
<dbReference type="EC" id="2.7.7.48" evidence="67"/>
<dbReference type="FunFam" id="3.30.70.270:FF:000008">
    <property type="entry name" value="Genome polyprotein"/>
    <property type="match status" value="1"/>
</dbReference>
<keyword evidence="58 67" id="KW-0407">Ion channel</keyword>
<evidence type="ECO:0000256" key="20">
    <source>
        <dbReference type="ARBA" id="ARBA00022632"/>
    </source>
</evidence>
<keyword evidence="49 67" id="KW-0472">Membrane</keyword>
<dbReference type="Pfam" id="PF08727">
    <property type="entry name" value="P3A"/>
    <property type="match status" value="1"/>
</dbReference>
<dbReference type="SUPFAM" id="SSF89043">
    <property type="entry name" value="Soluble domain of poliovirus core protein 3a"/>
    <property type="match status" value="1"/>
</dbReference>
<dbReference type="GO" id="GO:0004197">
    <property type="term" value="F:cysteine-type endopeptidase activity"/>
    <property type="evidence" value="ECO:0007669"/>
    <property type="project" value="UniProtKB-EC"/>
</dbReference>
<comment type="function">
    <text evidence="67">Capsid protein VP2: Forms an icosahedral capsid of pseudo T=3 symmetry with capsid proteins VP2 and VP3. The capsid is 300 Angstroms in diameter, composed of 60 copies of each capsid protein and enclosing the viral positive strand RNA genome.</text>
</comment>
<evidence type="ECO:0000256" key="39">
    <source>
        <dbReference type="ARBA" id="ARBA00022842"/>
    </source>
</evidence>
<evidence type="ECO:0000256" key="49">
    <source>
        <dbReference type="ARBA" id="ARBA00023136"/>
    </source>
</evidence>
<comment type="function">
    <text evidence="67">Capsid protein VP3: Forms an icosahedral capsid of pseudo T=3 symmetry with capsid proteins VP2 and VP3. The capsid is 300 Angstroms in diameter, composed of 60 copies of each capsid protein and enclosing the viral positive strand RNA genome.</text>
</comment>
<keyword evidence="34" id="KW-0788">Thiol protease</keyword>
<dbReference type="GO" id="GO:0039520">
    <property type="term" value="P:symbiont-mediated activation of host autophagy"/>
    <property type="evidence" value="ECO:0007669"/>
    <property type="project" value="UniProtKB-KW"/>
</dbReference>
<evidence type="ECO:0000256" key="62">
    <source>
        <dbReference type="ARBA" id="ARBA00046709"/>
    </source>
</evidence>
<dbReference type="FunFam" id="2.60.120.20:FF:000001">
    <property type="entry name" value="Genome polyprotein"/>
    <property type="match status" value="1"/>
</dbReference>
<dbReference type="SMART" id="SM00382">
    <property type="entry name" value="AAA"/>
    <property type="match status" value="1"/>
</dbReference>
<evidence type="ECO:0000256" key="18">
    <source>
        <dbReference type="ARBA" id="ARBA00022581"/>
    </source>
</evidence>
<evidence type="ECO:0000256" key="29">
    <source>
        <dbReference type="ARBA" id="ARBA00022741"/>
    </source>
</evidence>
<dbReference type="InterPro" id="IPR043128">
    <property type="entry name" value="Rev_trsase/Diguanyl_cyclase"/>
</dbReference>
<evidence type="ECO:0000256" key="16">
    <source>
        <dbReference type="ARBA" id="ARBA00022561"/>
    </source>
</evidence>
<evidence type="ECO:0000256" key="27">
    <source>
        <dbReference type="ARBA" id="ARBA00022723"/>
    </source>
</evidence>
<comment type="subunit">
    <text evidence="7">Interacts with capsid protein VP1 and capsid protein VP3 to form heterotrimeric protomers.</text>
</comment>
<evidence type="ECO:0000256" key="33">
    <source>
        <dbReference type="ARBA" id="ARBA00022806"/>
    </source>
</evidence>
<evidence type="ECO:0000256" key="38">
    <source>
        <dbReference type="ARBA" id="ARBA00022840"/>
    </source>
</evidence>
<dbReference type="InterPro" id="IPR033703">
    <property type="entry name" value="Rhv-like"/>
</dbReference>
<evidence type="ECO:0000256" key="23">
    <source>
        <dbReference type="ARBA" id="ARBA00022695"/>
    </source>
</evidence>
<evidence type="ECO:0000256" key="17">
    <source>
        <dbReference type="ARBA" id="ARBA00022562"/>
    </source>
</evidence>
<dbReference type="CDD" id="cd00205">
    <property type="entry name" value="rhv_like"/>
    <property type="match status" value="3"/>
</dbReference>
<dbReference type="InterPro" id="IPR043504">
    <property type="entry name" value="Peptidase_S1_PA_chymotrypsin"/>
</dbReference>
<comment type="subunit">
    <text evidence="8">Interacts with protein 3CD.</text>
</comment>
<comment type="function">
    <text evidence="67">Capsid protein VP0: Component of immature procapsids, which is cleaved into capsid proteins VP4 and VP2 after maturation. Allows the capsid to remain inactive before the maturation step.</text>
</comment>
<sequence length="2193" mass="242606">MGSQVSTQRSGSHENSNSATEGSTINYTTINYYKDSYAATAGKQSLKQDPDKFANPVKDIFTEMAAPLKSPSAEACGYSDRVAQLTIGNSTITTQEAANIIVGYGEWPSYCSDSDATAVDKPTRPDVSVNRFYTLDTKLWEKSSKGWYWKFPDVLTETGVFGQNAQFHYLYRSGFCIHVQCNASKFHQGALLVAVLPEYVIGTVAGGTGTEDSHPPYKQTQPGADGFELQHPYVLDAGIPISQLTVCPHQWINLRTNNCATIIVPYINALPFDSALNHCNFGLLVVPISPLDYDQGATPVIPITITLAPMCFEFAGFRQAVTQGFPTELKPGTNQFLTTDDGVSAPILPNFHPTPCIHIPGEVRNLLELCQVETILEVNNVPTNATSLMERLRFPVSAQAGKGELCAVFRADPGRSGPWQSTLLGQLCGYYTQWSGSLEVTFMFTGSFMATGKMLIAYTPPGGPLPKDRATAMLGTDVIWDFGLQSSVTLVIPWISNTHYRAHARDGVFDYYTTGLVSIWYQTNYVVPIGAPNTAYIIALAAAQKNFTMKLCKDASDILQTGTIQGDRVADVIESSIGDSVSRALTRALPAPTGQDTQVSSHRLDTGKGPALQAAEIGASSNASDESMIETRCVLNSHSTAETTLDSFFSRAGLVGEIDLPLEGTTNPNGYANWDIDITGYAQMRRKVELFTYMRFNAEITFVACTPTGEVVPQLLQYMFVPPGAPKPDSRESLAWQTATNPSVFVKLSDPPAQVSVPFMSPASAYQWFYDGYPTFGEHKQEKDLEYGACPNNMMGTFSVRTVGTSKSKCPLVIRIYMRMKHVRAWIPRPMRNQNYLFKANPNYAGNSIKPTGASRTAITTLGKFGQQSGAIYVGNFRVVNRHLATHNDWANLVWEDSSRDLLVSSTTAQGCDTIARCNCQTGVYYCNSMRKHYPVSFSKPSLIFLEASEYYPARYQSHLMLAVGHSEPGDCGGILRCQHGVVGIVSTGGNGLVGFADVRDLLWLDDEAMEQGVSDYIKGLGDAFGMGFTGAVSREVEALKSYLTGSEGAVEKILKNLVKLISALVIVIRSDYDMVTLTATLALIGCHGSPWAWVKSKTASILGIPMAQKQNASWLKKFNDAANAAKGLEWISNKISKFIDWVKEKIVPAAKEKVEFLNNLKQLPLLENQISNLEQSAASQEDLEAMFGNVSYLAHFCRKFQPLYATEAKRVYALEKRMNNYMQFKSKHRIEPVCLIIRGSPGTGKSLATGIIARAIADKYHSSVYSLPPDPDHFDGYKQQIVTVMDDLCQNPDGKDMSLFCQMVSTVDFIPPMASLEEKGVSFTSKFVIASTNASNIIVPTVSDSDAIRRRFFMDCEIEVTDSYKTELGRLDAGRAARLCSENNTANFKRCSPLVCGKAIQLRDRKSKVRYSVDTVVSELIREYNNRSVIGNTIEALFQGPPKFRPIRISLEEKPAPDAISDLLASVDSEEVRQYCRDQGWIVPDSPTNVERHLNRAVLIMQSVATVVAVVSLVYVIYKLFAGFQGAYSGAPKQTLKKPVLRTATVQGPSLDFALSLLRRNIRQVQTDQGHFTMLGVRDRLAVLPRHSQPGKTIWVEHKLVKIVDAVELVDEQGVNLELTLVTLDTNEKFRDITRFIPETISPASDATLVINTEHMPSMFVPVGDVVQYGFLNLSGKPTHRTMMYNFPTKAGQCGGVVTAVGKVIGIHIGGNGRQGFCAALKRGYFCSEQGEIQWMKPNKETGRLNINGPTRTKLEPSVFHDVFEGTKEPAVLTSKDPRLEVDFEQALFSKYVGNTLHEPDEFVKEAALHYANQLKQLDIKTTKMSMEDACYGTENLEAIDLHTSAGYPYSALGIKKKDILDPTTRDVSKMKFYMDKYGLDLPYSTYVKDELRAIDKIKKGKSRLIEASSLNDSVYLRMTFGHLYEAFHANPGTITGSAVGCNPDVFWSKLPILLSGSLFAFDYSGYDASLSPVWFRALEIVLREIGYSEDAVSLIEGINHTHHVYRNKTYCVLGGMPSGCSGTSIFNSMINNIIIRTLLIKTFKGIDLNELNMVAYGDDVLASYPFPIDCLELARTGKEYGLTMTPADKSPCFNEVTWENATFLKRGFLPDYQFPFLIHPTMPMREIHESIRWTKDARSTQDHVRSLCLLAWLNGKEEYEKFVSAIRSVPIGKALAIPNYENLRRNWLELF</sequence>
<evidence type="ECO:0000256" key="63">
    <source>
        <dbReference type="ARBA" id="ARBA00046779"/>
    </source>
</evidence>
<dbReference type="GO" id="GO:0044694">
    <property type="term" value="P:symbiont genome entry into host cell via pore formation in plasma membrane"/>
    <property type="evidence" value="ECO:0007669"/>
    <property type="project" value="UniProtKB-KW"/>
</dbReference>
<keyword evidence="22 67" id="KW-0808">Transferase</keyword>
<keyword evidence="33 67" id="KW-0347">Helicase</keyword>
<evidence type="ECO:0000256" key="9">
    <source>
        <dbReference type="ARBA" id="ARBA00022448"/>
    </source>
</evidence>
<evidence type="ECO:0000256" key="12">
    <source>
        <dbReference type="ARBA" id="ARBA00022488"/>
    </source>
</evidence>
<dbReference type="SUPFAM" id="SSF56672">
    <property type="entry name" value="DNA/RNA polymerases"/>
    <property type="match status" value="1"/>
</dbReference>
<keyword evidence="40 67" id="KW-0946">Virion</keyword>
<keyword evidence="51 67" id="KW-1035">Host cytoplasm</keyword>
<comment type="function">
    <text evidence="60">Localizes the viral replication complex to the surface of membranous vesicles. It inhibits host cell endoplasmic reticulum-to-Golgi apparatus transport and causes the disassembly of the Golgi complex, possibly through GBF1 interaction. This would result in depletion of MHC, trail receptors and IFN receptors at the host cell surface. Plays an essential role in viral RNA replication by recruiting ACBD3 and PI4KB at the viral replication sites, thereby allowing the formation of the rearranged membranous structures where viral replication takes place.</text>
</comment>
<dbReference type="Gene3D" id="2.60.120.20">
    <property type="match status" value="3"/>
</dbReference>
<evidence type="ECO:0000256" key="6">
    <source>
        <dbReference type="ARBA" id="ARBA00011124"/>
    </source>
</evidence>
<dbReference type="EC" id="3.4.22.29" evidence="67"/>
<evidence type="ECO:0000313" key="73">
    <source>
        <dbReference type="Proteomes" id="UP000160272"/>
    </source>
</evidence>
<comment type="function">
    <text evidence="66">Cysteine protease that cleaves viral polyprotein and specific host proteins. It is responsible for the autocatalytic cleavage between the P1 and P2 regions, which is the first cleavage occurring in the polyprotein. Also cleaves the host translation initiation factor EIF4G1, in order to shut down the capped cellular mRNA translation. Inhibits the host nucleus-cytoplasm protein and RNA trafficking by cleaving host members of the nuclear pores. Counteracts stress granule formation probably by antagonizing its assembly or promoting its dissassembly. Cleaves and inhibits host IFIH1/MDA5, thereby inhibiting the type-I IFN production and the establishment of the antiviral state. Cleaves and inhibits host MAVS, thereby inhibiting the type-I IFN production and the establishment of the antiviral state.</text>
</comment>
<evidence type="ECO:0000256" key="37">
    <source>
        <dbReference type="ARBA" id="ARBA00022833"/>
    </source>
</evidence>
<evidence type="ECO:0000256" key="31">
    <source>
        <dbReference type="ARBA" id="ARBA00022801"/>
    </source>
</evidence>
<keyword evidence="54" id="KW-1089">Inhibition of host MDA5 by virus</keyword>
<comment type="catalytic activity">
    <reaction evidence="59 67">
        <text>Selective cleavage of Tyr-|-Gly bond in the picornavirus polyprotein.</text>
        <dbReference type="EC" id="3.4.22.29"/>
    </reaction>
</comment>
<dbReference type="GO" id="GO:0075509">
    <property type="term" value="P:endocytosis involved in viral entry into host cell"/>
    <property type="evidence" value="ECO:0007669"/>
    <property type="project" value="UniProtKB-KW"/>
</dbReference>
<keyword evidence="39" id="KW-0460">Magnesium</keyword>
<evidence type="ECO:0000259" key="70">
    <source>
        <dbReference type="PROSITE" id="PS51218"/>
    </source>
</evidence>
<evidence type="ECO:0000256" key="68">
    <source>
        <dbReference type="SAM" id="MobiDB-lite"/>
    </source>
</evidence>
<dbReference type="GO" id="GO:0039554">
    <property type="term" value="P:symbiont-mediated suppression of host cytoplasmic pattern recognition receptor signaling pathway via inhibition of MDA-5 activity"/>
    <property type="evidence" value="ECO:0007669"/>
    <property type="project" value="UniProtKB-KW"/>
</dbReference>
<organismHost>
    <name type="scientific">Homo sapiens</name>
    <name type="common">Human</name>
    <dbReference type="NCBI Taxonomy" id="9606"/>
</organismHost>
<evidence type="ECO:0000256" key="34">
    <source>
        <dbReference type="ARBA" id="ARBA00022807"/>
    </source>
</evidence>
<comment type="function">
    <text evidence="67">Protein 2B: Plays an essential role in the virus replication cycle by acting as a viroporin. Creates a pore in the host reticulum endoplasmic and as a consequence releases Ca2+ in the cytoplasm of infected cell. In turn, high levels of cytoplasmic calcium may trigger membrane trafficking and transport of viral ER-associated proteins to viroplasms, sites of viral genome replication.</text>
</comment>
<keyword evidence="13 67" id="KW-0191">Covalent protein-RNA linkage</keyword>
<evidence type="ECO:0000256" key="55">
    <source>
        <dbReference type="ARBA" id="ARBA00023280"/>
    </source>
</evidence>
<proteinExistence type="inferred from homology"/>
<keyword evidence="17" id="KW-1048">Host nucleus</keyword>
<comment type="cofactor">
    <cofactor evidence="1">
        <name>Mg(2+)</name>
        <dbReference type="ChEBI" id="CHEBI:18420"/>
    </cofactor>
</comment>
<dbReference type="PROSITE" id="PS51874">
    <property type="entry name" value="PCV_3C_PRO"/>
    <property type="match status" value="1"/>
</dbReference>
<evidence type="ECO:0000256" key="64">
    <source>
        <dbReference type="ARBA" id="ARBA00047631"/>
    </source>
</evidence>
<evidence type="ECO:0000256" key="45">
    <source>
        <dbReference type="ARBA" id="ARBA00022995"/>
    </source>
</evidence>
<dbReference type="Pfam" id="PF00680">
    <property type="entry name" value="RdRP_1"/>
    <property type="match status" value="1"/>
</dbReference>
<dbReference type="InterPro" id="IPR000081">
    <property type="entry name" value="Peptidase_C3"/>
</dbReference>
<keyword evidence="44 67" id="KW-0693">Viral RNA replication</keyword>
<dbReference type="GO" id="GO:0019062">
    <property type="term" value="P:virion attachment to host cell"/>
    <property type="evidence" value="ECO:0007669"/>
    <property type="project" value="UniProtKB-KW"/>
</dbReference>
<evidence type="ECO:0000256" key="47">
    <source>
        <dbReference type="ARBA" id="ARBA00023050"/>
    </source>
</evidence>
<evidence type="ECO:0000259" key="69">
    <source>
        <dbReference type="PROSITE" id="PS50507"/>
    </source>
</evidence>
<evidence type="ECO:0000256" key="11">
    <source>
        <dbReference type="ARBA" id="ARBA00022484"/>
    </source>
</evidence>
<protein>
    <recommendedName>
        <fullName evidence="67">Genome polyprotein</fullName>
    </recommendedName>
    <component>
        <recommendedName>
            <fullName evidence="67">P3</fullName>
        </recommendedName>
    </component>
    <component>
        <recommendedName>
            <fullName evidence="67">Protein 3AB</fullName>
        </recommendedName>
    </component>
    <component>
        <recommendedName>
            <fullName evidence="67">P2</fullName>
        </recommendedName>
    </component>
    <component>
        <recommendedName>
            <fullName evidence="67">P1</fullName>
        </recommendedName>
    </component>
    <component>
        <recommendedName>
            <fullName evidence="67">Capsid protein VP0</fullName>
        </recommendedName>
        <alternativeName>
            <fullName evidence="67">VP4-VP2</fullName>
        </alternativeName>
    </component>
    <component>
        <recommendedName>
            <fullName evidence="67">Capsid protein VP4</fullName>
        </recommendedName>
        <alternativeName>
            <fullName evidence="67">P1A</fullName>
        </alternativeName>
        <alternativeName>
            <fullName evidence="67">Virion protein 4</fullName>
        </alternativeName>
    </component>
    <component>
        <recommendedName>
            <fullName evidence="67">Capsid protein VP2</fullName>
        </recommendedName>
        <alternativeName>
            <fullName evidence="67">P1B</fullName>
        </alternativeName>
        <alternativeName>
            <fullName evidence="67">Virion protein 2</fullName>
        </alternativeName>
    </component>
    <component>
        <recommendedName>
            <fullName evidence="67">Capsid protein VP3</fullName>
        </recommendedName>
        <alternativeName>
            <fullName evidence="67">P1C</fullName>
        </alternativeName>
        <alternativeName>
            <fullName evidence="67">Virion protein 3</fullName>
        </alternativeName>
    </component>
    <component>
        <recommendedName>
            <fullName evidence="67">Capsid protein VP1</fullName>
        </recommendedName>
        <alternativeName>
            <fullName evidence="67">P1D</fullName>
        </alternativeName>
        <alternativeName>
            <fullName evidence="67">Virion protein 1</fullName>
        </alternativeName>
    </component>
    <component>
        <recommendedName>
            <fullName evidence="67">Protease 2A</fullName>
            <shortName evidence="67">P2A</shortName>
            <ecNumber evidence="67">3.4.22.29</ecNumber>
        </recommendedName>
        <alternativeName>
            <fullName evidence="67">Picornain 2A</fullName>
        </alternativeName>
        <alternativeName>
            <fullName evidence="67">Protein 2A</fullName>
        </alternativeName>
    </component>
    <component>
        <recommendedName>
            <fullName evidence="67">Protein 2B</fullName>
            <shortName evidence="67">P2B</shortName>
        </recommendedName>
    </component>
    <component>
        <recommendedName>
            <fullName evidence="67">Protein 2C</fullName>
            <shortName evidence="67">P2C</shortName>
            <ecNumber evidence="67">3.6.1.15</ecNumber>
        </recommendedName>
    </component>
    <component>
        <recommendedName>
            <fullName evidence="67">Protein 3A</fullName>
            <shortName evidence="67">P3A</shortName>
        </recommendedName>
    </component>
    <component>
        <recommendedName>
            <fullName evidence="67">Viral protein genome-linked</fullName>
            <shortName evidence="67">VPg</shortName>
        </recommendedName>
        <alternativeName>
            <fullName evidence="67">Protein 3B</fullName>
            <shortName evidence="67">P3B</shortName>
        </alternativeName>
    </component>
    <component>
        <recommendedName>
            <fullName evidence="67">Protein 3CD</fullName>
            <ecNumber evidence="67">3.4.22.28</ecNumber>
        </recommendedName>
    </component>
    <component>
        <recommendedName>
            <fullName evidence="67">Protease 3C</fullName>
            <shortName evidence="67">P3C</shortName>
        </recommendedName>
    </component>
    <component>
        <recommendedName>
            <fullName evidence="67">RNA-directed RNA polymerase</fullName>
            <shortName evidence="67">RdRp</shortName>
            <ecNumber evidence="67">2.7.7.48</ecNumber>
        </recommendedName>
        <alternativeName>
            <fullName evidence="67">3D polymerase</fullName>
            <shortName evidence="67">3Dpol</shortName>
        </alternativeName>
        <alternativeName>
            <fullName evidence="67">Protein 3D</fullName>
            <shortName evidence="67">3D</shortName>
        </alternativeName>
    </component>
</protein>
<comment type="catalytic activity">
    <reaction evidence="64 67">
        <text>a ribonucleoside 5'-triphosphate + H2O = a ribonucleoside 5'-diphosphate + phosphate + H(+)</text>
        <dbReference type="Rhea" id="RHEA:23680"/>
        <dbReference type="ChEBI" id="CHEBI:15377"/>
        <dbReference type="ChEBI" id="CHEBI:15378"/>
        <dbReference type="ChEBI" id="CHEBI:43474"/>
        <dbReference type="ChEBI" id="CHEBI:57930"/>
        <dbReference type="ChEBI" id="CHEBI:61557"/>
        <dbReference type="EC" id="3.6.1.15"/>
    </reaction>
</comment>
<evidence type="ECO:0000256" key="24">
    <source>
        <dbReference type="ARBA" id="ARBA00022705"/>
    </source>
</evidence>
<dbReference type="PROSITE" id="PS51218">
    <property type="entry name" value="SF3_HELICASE_2"/>
    <property type="match status" value="1"/>
</dbReference>
<comment type="subunit">
    <text evidence="67">Capsid protein VP1: Interacts with capsid protein VP0, and capsid protein VP3 to form heterotrimeric protomers. Five protomers subsequently associate to form pentamers which serve as building blocks for the capsid. Interacts with capsid protein VP2, capsid protein VP3 and capsid protein VP4 following cleavage of capsid protein VP0.</text>
</comment>
<dbReference type="Pfam" id="PF02226">
    <property type="entry name" value="Pico_P1A"/>
    <property type="match status" value="1"/>
</dbReference>
<dbReference type="InterPro" id="IPR014838">
    <property type="entry name" value="P3A"/>
</dbReference>
<keyword evidence="42 67" id="KW-0694">RNA-binding</keyword>
<dbReference type="GO" id="GO:0034220">
    <property type="term" value="P:monoatomic ion transmembrane transport"/>
    <property type="evidence" value="ECO:0007669"/>
    <property type="project" value="UniProtKB-KW"/>
</dbReference>
<evidence type="ECO:0000256" key="53">
    <source>
        <dbReference type="ARBA" id="ARBA00023255"/>
    </source>
</evidence>
<dbReference type="InterPro" id="IPR044067">
    <property type="entry name" value="PCV_3C_PRO"/>
</dbReference>
<name>Q4PRL0_HE71</name>
<dbReference type="GO" id="GO:0015267">
    <property type="term" value="F:channel activity"/>
    <property type="evidence" value="ECO:0007669"/>
    <property type="project" value="UniProtKB-KW"/>
</dbReference>
<evidence type="ECO:0000256" key="26">
    <source>
        <dbReference type="ARBA" id="ARBA00022707"/>
    </source>
</evidence>
<dbReference type="Gene3D" id="1.20.960.20">
    <property type="match status" value="1"/>
</dbReference>
<evidence type="ECO:0000256" key="43">
    <source>
        <dbReference type="ARBA" id="ARBA00022890"/>
    </source>
</evidence>
<keyword evidence="57 67" id="KW-1160">Virus entry into host cell</keyword>
<dbReference type="SUPFAM" id="SSF52540">
    <property type="entry name" value="P-loop containing nucleoside triphosphate hydrolases"/>
    <property type="match status" value="1"/>
</dbReference>
<dbReference type="InterPro" id="IPR043502">
    <property type="entry name" value="DNA/RNA_pol_sf"/>
</dbReference>
<evidence type="ECO:0000256" key="28">
    <source>
        <dbReference type="ARBA" id="ARBA00022737"/>
    </source>
</evidence>
<evidence type="ECO:0000256" key="46">
    <source>
        <dbReference type="ARBA" id="ARBA00023039"/>
    </source>
</evidence>
<evidence type="ECO:0000256" key="25">
    <source>
        <dbReference type="ARBA" id="ARBA00022706"/>
    </source>
</evidence>
<evidence type="ECO:0000256" key="32">
    <source>
        <dbReference type="ARBA" id="ARBA00022804"/>
    </source>
</evidence>
<dbReference type="FunFam" id="2.40.10.10:FF:000018">
    <property type="entry name" value="Genome polyprotein"/>
    <property type="match status" value="1"/>
</dbReference>
<evidence type="ECO:0000256" key="61">
    <source>
        <dbReference type="ARBA" id="ARBA00046425"/>
    </source>
</evidence>
<keyword evidence="15 67" id="KW-1192">Host mRNA suppression by virus</keyword>
<dbReference type="InterPro" id="IPR014759">
    <property type="entry name" value="Helicase_SF3_ssRNA_vir"/>
</dbReference>
<dbReference type="InterPro" id="IPR000605">
    <property type="entry name" value="Helicase_SF3_ssDNA/RNA_vir"/>
</dbReference>
<keyword evidence="43 67" id="KW-1164">Virus endocytosis by host</keyword>
<keyword evidence="11 67" id="KW-0696">RNA-directed RNA polymerase</keyword>
<dbReference type="InterPro" id="IPR007094">
    <property type="entry name" value="RNA-dir_pol_PSvirus"/>
</dbReference>
<comment type="function">
    <text evidence="67">Protein 3AB: Localizes the viral replication complex to the surface of membranous vesicles. Together with protein 3CD binds the Cis-Active RNA Element (CRE) which is involved in RNA synthesis initiation. Acts as a cofactor to stimulate the activity of 3D polymerase, maybe through a nucleid acid chaperone activity.</text>
</comment>
<evidence type="ECO:0000256" key="51">
    <source>
        <dbReference type="ARBA" id="ARBA00023200"/>
    </source>
</evidence>
<dbReference type="Pfam" id="PF22663">
    <property type="entry name" value="Rhv_5"/>
    <property type="match status" value="1"/>
</dbReference>
<evidence type="ECO:0000256" key="50">
    <source>
        <dbReference type="ARBA" id="ARBA00023197"/>
    </source>
</evidence>
<comment type="catalytic activity">
    <reaction evidence="67">
        <text>Selective cleavage of Gln-|-Gly bond in the poliovirus polyprotein. In other picornavirus reactions Glu may be substituted for Gln, and Ser or Thr for Gly.</text>
        <dbReference type="EC" id="3.4.22.28"/>
    </reaction>
</comment>
<feature type="domain" description="RdRp catalytic" evidence="69">
    <location>
        <begin position="1958"/>
        <end position="2073"/>
    </location>
</feature>
<evidence type="ECO:0000256" key="59">
    <source>
        <dbReference type="ARBA" id="ARBA00024513"/>
    </source>
</evidence>
<comment type="subunit">
    <text evidence="61">Homodimer. Interacts with host GBF1. Interacts (via GOLD domain) with host ACBD3 (via GOLD domain); this interaction allows the formation of a viral protein 3A/ACBD3 heterotetramer with a 2:2 stoichiometry, which will stimulate the recruitment of host PI4KB in order to synthesize PI4P at the viral RNA replication sites.</text>
</comment>
<evidence type="ECO:0000256" key="36">
    <source>
        <dbReference type="ARBA" id="ARBA00022813"/>
    </source>
</evidence>
<dbReference type="GO" id="GO:0005524">
    <property type="term" value="F:ATP binding"/>
    <property type="evidence" value="ECO:0007669"/>
    <property type="project" value="UniProtKB-KW"/>
</dbReference>
<dbReference type="InterPro" id="IPR036203">
    <property type="entry name" value="P3A_soluble_dom"/>
</dbReference>
<dbReference type="EC" id="3.4.22.28" evidence="67"/>
<dbReference type="Gene3D" id="3.30.70.270">
    <property type="match status" value="1"/>
</dbReference>
<evidence type="ECO:0000256" key="44">
    <source>
        <dbReference type="ARBA" id="ARBA00022953"/>
    </source>
</evidence>
<keyword evidence="50 67" id="KW-1099">Inhibition of host mRNA nuclear export by virus</keyword>
<organism evidence="72 73">
    <name type="scientific">Human enterovirus 71</name>
    <name type="common">EV71</name>
    <name type="synonym">EV-71</name>
    <dbReference type="NCBI Taxonomy" id="39054"/>
    <lineage>
        <taxon>Viruses</taxon>
        <taxon>Riboviria</taxon>
        <taxon>Orthornavirae</taxon>
        <taxon>Pisuviricota</taxon>
        <taxon>Pisoniviricetes</taxon>
        <taxon>Picornavirales</taxon>
        <taxon>Picornaviridae</taxon>
        <taxon>Ensavirinae</taxon>
        <taxon>Enterovirus</taxon>
        <taxon>Enterovirus alphacoxsackie</taxon>
        <taxon>Enterovirus A</taxon>
    </lineage>
</organism>
<dbReference type="Gene3D" id="2.40.10.10">
    <property type="entry name" value="Trypsin-like serine proteases"/>
    <property type="match status" value="4"/>
</dbReference>
<dbReference type="SUPFAM" id="SSF88633">
    <property type="entry name" value="Positive stranded ssRNA viruses"/>
    <property type="match status" value="2"/>
</dbReference>
<keyword evidence="27" id="KW-0479">Metal-binding</keyword>
<dbReference type="FunFam" id="2.40.10.10:FF:000020">
    <property type="entry name" value="Genome polyprotein"/>
    <property type="match status" value="1"/>
</dbReference>
<evidence type="ECO:0000256" key="21">
    <source>
        <dbReference type="ARBA" id="ARBA00022670"/>
    </source>
</evidence>
<dbReference type="MEROPS" id="C03.014"/>
<comment type="function">
    <text evidence="67">Protease 3C: Major viral protease that mediates proteolytic processing of the polyprotein. Cleaves host EIF5B, contributing to host translation shutoff. Cleaves also host PABPC1, contributing to host translation shutoff.</text>
</comment>
<keyword evidence="30" id="KW-0863">Zinc-finger</keyword>
<keyword evidence="36" id="KW-0068">Autocatalytic cleavage</keyword>
<dbReference type="FunFam" id="2.40.10.10:FF:000022">
    <property type="entry name" value="Genome polyprotein"/>
    <property type="match status" value="1"/>
</dbReference>
<reference evidence="72 73" key="1">
    <citation type="submission" date="2005-05" db="EMBL/GenBank/DDBJ databases">
        <title>Enterovirus 71 infectious clone.</title>
        <authorList>
            <person name="Wu C."/>
            <person name="Ho M."/>
        </authorList>
    </citation>
    <scope>NUCLEOTIDE SEQUENCE [LARGE SCALE GENOMIC DNA]</scope>
    <source>
        <strain evidence="72">Pinf7-54A</strain>
    </source>
</reference>
<dbReference type="GO" id="GO:0017111">
    <property type="term" value="F:ribonucleoside triphosphate phosphatase activity"/>
    <property type="evidence" value="ECO:0007669"/>
    <property type="project" value="UniProtKB-EC"/>
</dbReference>
<evidence type="ECO:0000256" key="42">
    <source>
        <dbReference type="ARBA" id="ARBA00022884"/>
    </source>
</evidence>
<comment type="function">
    <text evidence="67">RNA-directed RNA polymerase: Replicates the viral genomic RNA on the surface of intracellular membranes. May form linear arrays of subunits that propagate along a strong head-to-tail interaction called interface-I. Covalently attaches UMP to a tyrosine of VPg, which is used to prime RNA synthesis. The positive stranded RNA genome is first replicated at virus induced membranous vesicles, creating a dsRNA genomic replication form. This dsRNA is then used as template to synthesize positive stranded RNA genomes. ss(+)RNA genomes are either translated, replicated or encapsidated.</text>
</comment>
<dbReference type="GO" id="GO:0039522">
    <property type="term" value="P:symbiont-mediated suppression of host mRNA export from nucleus"/>
    <property type="evidence" value="ECO:0007669"/>
    <property type="project" value="UniProtKB-KW"/>
</dbReference>
<accession>Q4PRL0</accession>
<keyword evidence="37" id="KW-0862">Zinc</keyword>
<keyword evidence="20 67" id="KW-1090">Inhibition of host innate immune response by virus</keyword>
<keyword evidence="48 67" id="KW-0406">Ion transport</keyword>
<feature type="region of interest" description="Disordered" evidence="68">
    <location>
        <begin position="1"/>
        <end position="22"/>
    </location>
</feature>
<keyword evidence="25 67" id="KW-1143">T=pseudo3 icosahedral capsid protein</keyword>
<feature type="domain" description="SF3 helicase" evidence="70">
    <location>
        <begin position="1216"/>
        <end position="1374"/>
    </location>
</feature>
<evidence type="ECO:0000256" key="19">
    <source>
        <dbReference type="ARBA" id="ARBA00022595"/>
    </source>
</evidence>
<keyword evidence="14" id="KW-0597">Phosphoprotein</keyword>
<evidence type="ECO:0000256" key="35">
    <source>
        <dbReference type="ARBA" id="ARBA00022809"/>
    </source>
</evidence>
<keyword evidence="21 67" id="KW-0645">Protease</keyword>
<evidence type="ECO:0000256" key="58">
    <source>
        <dbReference type="ARBA" id="ARBA00023303"/>
    </source>
</evidence>
<keyword evidence="45 67" id="KW-1190">Host gene expression shutoff by virus</keyword>
<evidence type="ECO:0000256" key="57">
    <source>
        <dbReference type="ARBA" id="ARBA00023296"/>
    </source>
</evidence>
<comment type="subunit">
    <text evidence="63">Homohexamer; forms a hexameric ring structure with 6-fold symmetry characteristic of AAA+ ATPases. Interacts (via N-terminus) with host RTN3 (via reticulon domain); this interaction is important for viral replication. Interacts with capsid protein VP3; this interaction may be important for virion morphogenesis.</text>
</comment>
<evidence type="ECO:0000256" key="48">
    <source>
        <dbReference type="ARBA" id="ARBA00023065"/>
    </source>
</evidence>
<keyword evidence="23 67" id="KW-0548">Nucleotidyltransferase</keyword>
<evidence type="ECO:0000256" key="56">
    <source>
        <dbReference type="ARBA" id="ARBA00023288"/>
    </source>
</evidence>
<dbReference type="GO" id="GO:0008270">
    <property type="term" value="F:zinc ion binding"/>
    <property type="evidence" value="ECO:0007669"/>
    <property type="project" value="UniProtKB-KW"/>
</dbReference>
<dbReference type="Pfam" id="PF00910">
    <property type="entry name" value="RNA_helicase"/>
    <property type="match status" value="1"/>
</dbReference>
<evidence type="ECO:0000256" key="15">
    <source>
        <dbReference type="ARBA" id="ARBA00022557"/>
    </source>
</evidence>
<evidence type="ECO:0000256" key="14">
    <source>
        <dbReference type="ARBA" id="ARBA00022553"/>
    </source>
</evidence>
<dbReference type="InterPro" id="IPR003138">
    <property type="entry name" value="Pico_P1A"/>
</dbReference>
<evidence type="ECO:0000256" key="66">
    <source>
        <dbReference type="ARBA" id="ARBA00056557"/>
    </source>
</evidence>
<keyword evidence="24" id="KW-0235">DNA replication</keyword>
<keyword evidence="31 67" id="KW-0378">Hydrolase</keyword>
<evidence type="ECO:0000256" key="60">
    <source>
        <dbReference type="ARBA" id="ARBA00045482"/>
    </source>
</evidence>
<dbReference type="EMBL" id="DQ060149">
    <property type="protein sequence ID" value="AAY59418.1"/>
    <property type="molecule type" value="Genomic_RNA"/>
</dbReference>
<keyword evidence="19 67" id="KW-1162">Viral penetration into host cytoplasm</keyword>
<feature type="domain" description="Peptidase C3" evidence="71">
    <location>
        <begin position="1549"/>
        <end position="1727"/>
    </location>
</feature>
<dbReference type="CDD" id="cd23213">
    <property type="entry name" value="Enterovirus_RdRp"/>
    <property type="match status" value="1"/>
</dbReference>
<evidence type="ECO:0000313" key="72">
    <source>
        <dbReference type="EMBL" id="AAY59418.1"/>
    </source>
</evidence>
<evidence type="ECO:0000256" key="54">
    <source>
        <dbReference type="ARBA" id="ARBA00023260"/>
    </source>
</evidence>
<dbReference type="GO" id="GO:0039694">
    <property type="term" value="P:viral RNA genome replication"/>
    <property type="evidence" value="ECO:0007669"/>
    <property type="project" value="InterPro"/>
</dbReference>
<evidence type="ECO:0000256" key="4">
    <source>
        <dbReference type="ARBA" id="ARBA00004328"/>
    </source>
</evidence>
<comment type="similarity">
    <text evidence="5 67">Belongs to the picornaviruses polyprotein family.</text>
</comment>
<evidence type="ECO:0000256" key="40">
    <source>
        <dbReference type="ARBA" id="ARBA00022844"/>
    </source>
</evidence>
<dbReference type="Gene3D" id="6.10.20.20">
    <property type="entry name" value="Poliovirus 3A protein-like"/>
    <property type="match status" value="1"/>
</dbReference>
<keyword evidence="46 67" id="KW-1182">Viral ion channel</keyword>
<comment type="function">
    <text evidence="67">Viral protein genome-linked: acts as a primer for viral RNA replication and remains covalently bound to viral genomic RNA. VPg is uridylylated prior to priming replication into VPg-pUpU. The oriI viral genomic sequence may act as a template for this. The VPg-pUpU is then used as primer on the genomic RNA poly(A) by the RNA-dependent RNA polymerase to replicate the viral genome.</text>
</comment>
<dbReference type="Pfam" id="PF00947">
    <property type="entry name" value="Pico_P2A"/>
    <property type="match status" value="1"/>
</dbReference>
<comment type="subcellular location">
    <subcellularLocation>
        <location evidence="3">Host cytoplasmic vesicle membrane</location>
        <topology evidence="3">Peripheral membrane protein</topology>
        <orientation evidence="3">Cytoplasmic side</orientation>
    </subcellularLocation>
    <subcellularLocation>
        <location evidence="2">Host nucleus</location>
    </subcellularLocation>
    <subcellularLocation>
        <location evidence="4">Virion</location>
    </subcellularLocation>
</comment>
<keyword evidence="18 67" id="KW-0945">Host-virus interaction</keyword>
<keyword evidence="47 67" id="KW-1072">Activation of host autophagy by virus</keyword>
<comment type="catalytic activity">
    <reaction evidence="67">
        <text>RNA(n) + a ribonucleoside 5'-triphosphate = RNA(n+1) + diphosphate</text>
        <dbReference type="Rhea" id="RHEA:21248"/>
        <dbReference type="Rhea" id="RHEA-COMP:14527"/>
        <dbReference type="Rhea" id="RHEA-COMP:17342"/>
        <dbReference type="ChEBI" id="CHEBI:33019"/>
        <dbReference type="ChEBI" id="CHEBI:61557"/>
        <dbReference type="ChEBI" id="CHEBI:140395"/>
        <dbReference type="EC" id="2.7.7.48"/>
    </reaction>
</comment>
<evidence type="ECO:0000256" key="13">
    <source>
        <dbReference type="ARBA" id="ARBA00022520"/>
    </source>
</evidence>
<dbReference type="Gene3D" id="4.10.880.10">
    <property type="entry name" value="Poliovirus 3D polymerase Domain 1 (Nucleotidyltransferase)"/>
    <property type="match status" value="2"/>
</dbReference>
<dbReference type="Proteomes" id="UP000160272">
    <property type="component" value="Segment"/>
</dbReference>
<dbReference type="FunFam" id="1.20.960.20:FF:000001">
    <property type="entry name" value="Genome polyprotein"/>
    <property type="match status" value="1"/>
</dbReference>
<keyword evidence="56 67" id="KW-0449">Lipoprotein</keyword>
<dbReference type="FunFam" id="2.60.120.20:FF:000002">
    <property type="entry name" value="Genome polyprotein"/>
    <property type="match status" value="1"/>
</dbReference>
<dbReference type="InterPro" id="IPR002527">
    <property type="entry name" value="Pico_P2B"/>
</dbReference>
<dbReference type="GO" id="GO:0044162">
    <property type="term" value="C:host cell cytoplasmic vesicle membrane"/>
    <property type="evidence" value="ECO:0007669"/>
    <property type="project" value="UniProtKB-SubCell"/>
</dbReference>
<keyword evidence="32 67" id="KW-1161">Viral attachment to host cell</keyword>
<dbReference type="InterPro" id="IPR009003">
    <property type="entry name" value="Peptidase_S1_PA"/>
</dbReference>
<evidence type="ECO:0000259" key="71">
    <source>
        <dbReference type="PROSITE" id="PS51874"/>
    </source>
</evidence>
<dbReference type="Pfam" id="PF01552">
    <property type="entry name" value="Pico_P2B"/>
    <property type="match status" value="1"/>
</dbReference>
<dbReference type="InterPro" id="IPR001676">
    <property type="entry name" value="Picornavirus_capsid"/>
</dbReference>
<keyword evidence="29 67" id="KW-0547">Nucleotide-binding</keyword>
<dbReference type="FunFam" id="4.10.880.10:FF:000002">
    <property type="entry name" value="Genome polyprotein"/>
    <property type="match status" value="1"/>
</dbReference>
<keyword evidence="26 67" id="KW-0519">Myristate</keyword>
<comment type="function">
    <text evidence="67">Protein 3A: Localizes the viral replication complex to the surface of membranous vesicles. It inhibits host cell endoplasmic reticulum-to-Golgi apparatus transport and causes the disassembly of the Golgi complex, possibly through GBF1 interaction. This would result in depletion of MHC, trail receptors and IFN receptors at the host cell surface.</text>
</comment>